<dbReference type="Gene3D" id="1.20.272.10">
    <property type="match status" value="1"/>
</dbReference>
<keyword evidence="4" id="KW-0235">DNA replication</keyword>
<dbReference type="RefSeq" id="WP_353068633.1">
    <property type="nucleotide sequence ID" value="NZ_CP132932.1"/>
</dbReference>
<dbReference type="PANTHER" id="PTHR13779:SF7">
    <property type="entry name" value="ATPASE WRNIP1"/>
    <property type="match status" value="1"/>
</dbReference>
<dbReference type="FunFam" id="1.20.272.10:FF:000001">
    <property type="entry name" value="Putative AAA family ATPase"/>
    <property type="match status" value="1"/>
</dbReference>
<dbReference type="Gene3D" id="1.10.3710.10">
    <property type="entry name" value="DNA polymerase III clamp loader subunits, C-terminal domain"/>
    <property type="match status" value="1"/>
</dbReference>
<dbReference type="InterPro" id="IPR032423">
    <property type="entry name" value="AAA_assoc_2"/>
</dbReference>
<dbReference type="GO" id="GO:0006261">
    <property type="term" value="P:DNA-templated DNA replication"/>
    <property type="evidence" value="ECO:0007669"/>
    <property type="project" value="TreeGrafter"/>
</dbReference>
<name>A0AAU7ZAL1_9BACT</name>
<organism evidence="8">
    <name type="scientific">Tunturiibacter empetritectus</name>
    <dbReference type="NCBI Taxonomy" id="3069691"/>
    <lineage>
        <taxon>Bacteria</taxon>
        <taxon>Pseudomonadati</taxon>
        <taxon>Acidobacteriota</taxon>
        <taxon>Terriglobia</taxon>
        <taxon>Terriglobales</taxon>
        <taxon>Acidobacteriaceae</taxon>
        <taxon>Tunturiibacter</taxon>
    </lineage>
</organism>
<dbReference type="InterPro" id="IPR003959">
    <property type="entry name" value="ATPase_AAA_core"/>
</dbReference>
<dbReference type="InterPro" id="IPR051314">
    <property type="entry name" value="AAA_ATPase_RarA/MGS1/WRNIP1"/>
</dbReference>
<accession>A0AAU7ZAL1</accession>
<feature type="domain" description="AAA+ ATPase" evidence="7">
    <location>
        <begin position="55"/>
        <end position="171"/>
    </location>
</feature>
<reference evidence="8" key="2">
    <citation type="journal article" date="2024" name="Environ. Microbiol.">
        <title>Genome analysis and description of Tunturibacter gen. nov. expands the diversity of Terriglobia in tundra soils.</title>
        <authorList>
            <person name="Messyasz A."/>
            <person name="Mannisto M.K."/>
            <person name="Kerkhof L.J."/>
            <person name="Haggblom M.M."/>
        </authorList>
    </citation>
    <scope>NUCLEOTIDE SEQUENCE</scope>
    <source>
        <strain evidence="8">M8UP23</strain>
    </source>
</reference>
<dbReference type="EMBL" id="CP132932">
    <property type="protein sequence ID" value="XCB25889.1"/>
    <property type="molecule type" value="Genomic_DNA"/>
</dbReference>
<dbReference type="SMART" id="SM00382">
    <property type="entry name" value="AAA"/>
    <property type="match status" value="1"/>
</dbReference>
<dbReference type="Gene3D" id="3.40.50.300">
    <property type="entry name" value="P-loop containing nucleotide triphosphate hydrolases"/>
    <property type="match status" value="1"/>
</dbReference>
<evidence type="ECO:0000256" key="2">
    <source>
        <dbReference type="ARBA" id="ARBA00008959"/>
    </source>
</evidence>
<dbReference type="InterPro" id="IPR003593">
    <property type="entry name" value="AAA+_ATPase"/>
</dbReference>
<dbReference type="SUPFAM" id="SSF48019">
    <property type="entry name" value="post-AAA+ oligomerization domain-like"/>
    <property type="match status" value="1"/>
</dbReference>
<dbReference type="GO" id="GO:0000731">
    <property type="term" value="P:DNA synthesis involved in DNA repair"/>
    <property type="evidence" value="ECO:0007669"/>
    <property type="project" value="TreeGrafter"/>
</dbReference>
<evidence type="ECO:0000256" key="6">
    <source>
        <dbReference type="ARBA" id="ARBA00022840"/>
    </source>
</evidence>
<dbReference type="GO" id="GO:0016887">
    <property type="term" value="F:ATP hydrolysis activity"/>
    <property type="evidence" value="ECO:0007669"/>
    <property type="project" value="InterPro"/>
</dbReference>
<dbReference type="InterPro" id="IPR027417">
    <property type="entry name" value="P-loop_NTPase"/>
</dbReference>
<dbReference type="GO" id="GO:0005524">
    <property type="term" value="F:ATP binding"/>
    <property type="evidence" value="ECO:0007669"/>
    <property type="project" value="UniProtKB-KW"/>
</dbReference>
<dbReference type="GO" id="GO:0008047">
    <property type="term" value="F:enzyme activator activity"/>
    <property type="evidence" value="ECO:0007669"/>
    <property type="project" value="TreeGrafter"/>
</dbReference>
<dbReference type="CDD" id="cd00009">
    <property type="entry name" value="AAA"/>
    <property type="match status" value="1"/>
</dbReference>
<comment type="function">
    <text evidence="1">DNA-dependent ATPase that plays important roles in cellular responses to stalled DNA replication processes.</text>
</comment>
<dbReference type="InterPro" id="IPR021886">
    <property type="entry name" value="MgsA_C"/>
</dbReference>
<dbReference type="Pfam" id="PF16193">
    <property type="entry name" value="AAA_assoc_2"/>
    <property type="match status" value="1"/>
</dbReference>
<dbReference type="CDD" id="cd18139">
    <property type="entry name" value="HLD_clamp_RarA"/>
    <property type="match status" value="1"/>
</dbReference>
<keyword evidence="5" id="KW-0547">Nucleotide-binding</keyword>
<comment type="similarity">
    <text evidence="2">Belongs to the AAA ATPase family. RarA/MGS1/WRNIP1 subfamily.</text>
</comment>
<evidence type="ECO:0000313" key="8">
    <source>
        <dbReference type="EMBL" id="XCB25889.1"/>
    </source>
</evidence>
<dbReference type="KEGG" id="temp:RBB75_15785"/>
<dbReference type="Pfam" id="PF12002">
    <property type="entry name" value="MgsA_C"/>
    <property type="match status" value="1"/>
</dbReference>
<dbReference type="GO" id="GO:0003677">
    <property type="term" value="F:DNA binding"/>
    <property type="evidence" value="ECO:0007669"/>
    <property type="project" value="InterPro"/>
</dbReference>
<dbReference type="FunFam" id="3.40.50.300:FF:000137">
    <property type="entry name" value="Replication-associated recombination protein A"/>
    <property type="match status" value="1"/>
</dbReference>
<protein>
    <recommendedName>
        <fullName evidence="3">Replication-associated recombination protein A</fullName>
    </recommendedName>
</protein>
<evidence type="ECO:0000256" key="5">
    <source>
        <dbReference type="ARBA" id="ARBA00022741"/>
    </source>
</evidence>
<gene>
    <name evidence="8" type="ORF">RBB75_15785</name>
</gene>
<dbReference type="SUPFAM" id="SSF52540">
    <property type="entry name" value="P-loop containing nucleoside triphosphate hydrolases"/>
    <property type="match status" value="1"/>
</dbReference>
<dbReference type="Gene3D" id="1.10.8.60">
    <property type="match status" value="1"/>
</dbReference>
<dbReference type="InterPro" id="IPR008921">
    <property type="entry name" value="DNA_pol3_clamp-load_cplx_C"/>
</dbReference>
<evidence type="ECO:0000256" key="3">
    <source>
        <dbReference type="ARBA" id="ARBA00020776"/>
    </source>
</evidence>
<dbReference type="AlphaFoldDB" id="A0AAU7ZAL1"/>
<dbReference type="PANTHER" id="PTHR13779">
    <property type="entry name" value="WERNER HELICASE-INTERACTING PROTEIN 1 FAMILY MEMBER"/>
    <property type="match status" value="1"/>
</dbReference>
<keyword evidence="6" id="KW-0067">ATP-binding</keyword>
<evidence type="ECO:0000256" key="4">
    <source>
        <dbReference type="ARBA" id="ARBA00022705"/>
    </source>
</evidence>
<evidence type="ECO:0000259" key="7">
    <source>
        <dbReference type="SMART" id="SM00382"/>
    </source>
</evidence>
<proteinExistence type="inferred from homology"/>
<dbReference type="Pfam" id="PF00004">
    <property type="entry name" value="AAA"/>
    <property type="match status" value="1"/>
</dbReference>
<evidence type="ECO:0000256" key="1">
    <source>
        <dbReference type="ARBA" id="ARBA00002393"/>
    </source>
</evidence>
<reference evidence="8" key="1">
    <citation type="submission" date="2023-08" db="EMBL/GenBank/DDBJ databases">
        <authorList>
            <person name="Messyasz A."/>
            <person name="Mannisto M.K."/>
            <person name="Kerkhof L.J."/>
            <person name="Haggblom M."/>
        </authorList>
    </citation>
    <scope>NUCLEOTIDE SEQUENCE</scope>
    <source>
        <strain evidence="8">M8UP23</strain>
    </source>
</reference>
<sequence length="456" mass="49774">MSLFDTSPVRAAAERGLRAAPLAERMRPRTLAEYVGQDHLLGPGKPLRLAIEGDDPTSMIFWGPPGTGKTTLAKIIAQMTQASFIEFSAVMSGIKEIKNVMVEAEKAASFGSRTILFVDEIHRFNKAQQDAFLPYVERGTIRLIGATTENPSFEINAALLSRCRVYTLVALTEEQVVGLLQRALTDVEHGLGASGVEADEEALATIASYSSGDARNALNALDVAGKLAVSLEPGGRGEKLITKALAAEALQRRVLLYDKKGEQHYDIISALHKSVRNSDPDAAMYWLGRMLEAGEDPMYCARRIVRMAVEDIGLAAPEALNLCLSARDAMHFLGHPEGELALAQAVVYLALAPKSNAVYTAYGAVKADIEATAAEPVPLHLRNAPTKLMKSLDYGKDYQYAHDVEGRVADMECLPAGLAGRRYYHPTNEGREKLLAQRMEEISRIVSQNRGRKWEP</sequence>
<dbReference type="GO" id="GO:0017116">
    <property type="term" value="F:single-stranded DNA helicase activity"/>
    <property type="evidence" value="ECO:0007669"/>
    <property type="project" value="TreeGrafter"/>
</dbReference>